<proteinExistence type="predicted"/>
<organism evidence="1 2">
    <name type="scientific">Candidatus Accumulibacter appositus</name>
    <dbReference type="NCBI Taxonomy" id="1454003"/>
    <lineage>
        <taxon>Bacteria</taxon>
        <taxon>Pseudomonadati</taxon>
        <taxon>Pseudomonadota</taxon>
        <taxon>Betaproteobacteria</taxon>
        <taxon>Candidatus Accumulibacter</taxon>
    </lineage>
</organism>
<comment type="caution">
    <text evidence="1">The sequence shown here is derived from an EMBL/GenBank/DDBJ whole genome shotgun (WGS) entry which is preliminary data.</text>
</comment>
<gene>
    <name evidence="1" type="ORF">AW10_04017</name>
</gene>
<dbReference type="PANTHER" id="PTHR15811">
    <property type="entry name" value="MTH938 DOMAIN-CONTAINING PROTEIN"/>
    <property type="match status" value="1"/>
</dbReference>
<dbReference type="PATRIC" id="fig|1454003.3.peg.4074"/>
<name>A0A011N3L2_9PROT</name>
<protein>
    <submittedName>
        <fullName evidence="1">Uncharacterized protein</fullName>
    </submittedName>
</protein>
<accession>A0A011N3L2</accession>
<dbReference type="EMBL" id="JEMX01000116">
    <property type="protein sequence ID" value="EXI77123.1"/>
    <property type="molecule type" value="Genomic_DNA"/>
</dbReference>
<dbReference type="SUPFAM" id="SSF64076">
    <property type="entry name" value="MTH938-like"/>
    <property type="match status" value="1"/>
</dbReference>
<dbReference type="AlphaFoldDB" id="A0A011N3L2"/>
<dbReference type="GO" id="GO:0005737">
    <property type="term" value="C:cytoplasm"/>
    <property type="evidence" value="ECO:0007669"/>
    <property type="project" value="TreeGrafter"/>
</dbReference>
<dbReference type="Gene3D" id="3.40.1230.10">
    <property type="entry name" value="MTH938-like"/>
    <property type="match status" value="1"/>
</dbReference>
<reference evidence="1 2" key="1">
    <citation type="submission" date="2014-02" db="EMBL/GenBank/DDBJ databases">
        <title>Expanding our view of genomic diversity in Candidatus Accumulibacter clades.</title>
        <authorList>
            <person name="Skennerton C.T."/>
            <person name="Barr J.J."/>
            <person name="Slater F.R."/>
            <person name="Bond P.L."/>
            <person name="Tyson G.W."/>
        </authorList>
    </citation>
    <scope>NUCLEOTIDE SEQUENCE [LARGE SCALE GENOMIC DNA]</scope>
    <source>
        <strain evidence="2">BA-92</strain>
    </source>
</reference>
<dbReference type="CDD" id="cd05126">
    <property type="entry name" value="Mth938"/>
    <property type="match status" value="1"/>
</dbReference>
<dbReference type="InterPro" id="IPR036748">
    <property type="entry name" value="MTH938-like_sf"/>
</dbReference>
<dbReference type="InterPro" id="IPR007523">
    <property type="entry name" value="NDUFAF3/AAMDC"/>
</dbReference>
<dbReference type="STRING" id="1454003.AW10_04017"/>
<dbReference type="InterPro" id="IPR034096">
    <property type="entry name" value="AAMDC"/>
</dbReference>
<sequence length="118" mass="13036">MKIDSTDFGSITIDGATYPHDVVIRLSGEVIKRKKRLSKQYYGTSHTISLDEAEFVYEKGGDTLVLGTGQYGNVHLSPEAAEFFADHDCRVLLQPTPQAIEAYNKGKGRTIGLFHVTC</sequence>
<dbReference type="PANTHER" id="PTHR15811:SF5">
    <property type="entry name" value="MTH938 DOMAIN-CONTAINING PROTEIN"/>
    <property type="match status" value="1"/>
</dbReference>
<dbReference type="Proteomes" id="UP000021816">
    <property type="component" value="Unassembled WGS sequence"/>
</dbReference>
<evidence type="ECO:0000313" key="2">
    <source>
        <dbReference type="Proteomes" id="UP000021816"/>
    </source>
</evidence>
<dbReference type="Pfam" id="PF04430">
    <property type="entry name" value="DUF498"/>
    <property type="match status" value="1"/>
</dbReference>
<evidence type="ECO:0000313" key="1">
    <source>
        <dbReference type="EMBL" id="EXI77123.1"/>
    </source>
</evidence>